<dbReference type="KEGG" id="pden:F1C79_13845"/>
<keyword evidence="5" id="KW-1185">Reference proteome</keyword>
<dbReference type="OrthoDB" id="7004624at2"/>
<evidence type="ECO:0000313" key="5">
    <source>
        <dbReference type="Proteomes" id="UP000326659"/>
    </source>
</evidence>
<dbReference type="Pfam" id="PF00072">
    <property type="entry name" value="Response_reg"/>
    <property type="match status" value="1"/>
</dbReference>
<dbReference type="InterPro" id="IPR001789">
    <property type="entry name" value="Sig_transdc_resp-reg_receiver"/>
</dbReference>
<accession>A0A9X7MZX2</accession>
<dbReference type="Proteomes" id="UP000326659">
    <property type="component" value="Chromosome"/>
</dbReference>
<dbReference type="InterPro" id="IPR011006">
    <property type="entry name" value="CheY-like_superfamily"/>
</dbReference>
<feature type="domain" description="Response regulatory" evidence="3">
    <location>
        <begin position="7"/>
        <end position="129"/>
    </location>
</feature>
<dbReference type="PANTHER" id="PTHR44591:SF3">
    <property type="entry name" value="RESPONSE REGULATORY DOMAIN-CONTAINING PROTEIN"/>
    <property type="match status" value="1"/>
</dbReference>
<gene>
    <name evidence="4" type="ORF">F1C79_13845</name>
</gene>
<name>A0A9X7MZX2_PSEDE</name>
<dbReference type="SMART" id="SM00448">
    <property type="entry name" value="REC"/>
    <property type="match status" value="1"/>
</dbReference>
<dbReference type="SUPFAM" id="SSF52172">
    <property type="entry name" value="CheY-like"/>
    <property type="match status" value="1"/>
</dbReference>
<evidence type="ECO:0000259" key="3">
    <source>
        <dbReference type="PROSITE" id="PS50110"/>
    </source>
</evidence>
<dbReference type="PANTHER" id="PTHR44591">
    <property type="entry name" value="STRESS RESPONSE REGULATOR PROTEIN 1"/>
    <property type="match status" value="1"/>
</dbReference>
<dbReference type="Gene3D" id="3.40.50.2300">
    <property type="match status" value="1"/>
</dbReference>
<sequence>MQENKFSILIVEDHPFQLIATQMQLNRLGFFRLTPALDASEAREECARRNEPFDLLLCDINLPDTDGIELLGELAEAGHIRHAVFLSCRDADELQALRRTLRDQGLPVLACLSKPLDEWALMESLAADESLRLRMRAD</sequence>
<feature type="modified residue" description="4-aspartylphosphate" evidence="2">
    <location>
        <position position="59"/>
    </location>
</feature>
<organism evidence="4 5">
    <name type="scientific">Pseudomonas denitrificans</name>
    <dbReference type="NCBI Taxonomy" id="43306"/>
    <lineage>
        <taxon>Bacteria</taxon>
        <taxon>Pseudomonadati</taxon>
        <taxon>Pseudomonadota</taxon>
        <taxon>Gammaproteobacteria</taxon>
        <taxon>Pseudomonadales</taxon>
        <taxon>Pseudomonadaceae</taxon>
        <taxon>Halopseudomonas</taxon>
    </lineage>
</organism>
<protein>
    <submittedName>
        <fullName evidence="4">Response regulator</fullName>
    </submittedName>
</protein>
<evidence type="ECO:0000256" key="2">
    <source>
        <dbReference type="PROSITE-ProRule" id="PRU00169"/>
    </source>
</evidence>
<dbReference type="PROSITE" id="PS50110">
    <property type="entry name" value="RESPONSE_REGULATORY"/>
    <property type="match status" value="1"/>
</dbReference>
<dbReference type="AlphaFoldDB" id="A0A9X7MZX2"/>
<evidence type="ECO:0000313" key="4">
    <source>
        <dbReference type="EMBL" id="QEY72597.1"/>
    </source>
</evidence>
<proteinExistence type="predicted"/>
<dbReference type="InterPro" id="IPR050595">
    <property type="entry name" value="Bact_response_regulator"/>
</dbReference>
<dbReference type="EMBL" id="CP043626">
    <property type="protein sequence ID" value="QEY72597.1"/>
    <property type="molecule type" value="Genomic_DNA"/>
</dbReference>
<dbReference type="GO" id="GO:0000160">
    <property type="term" value="P:phosphorelay signal transduction system"/>
    <property type="evidence" value="ECO:0007669"/>
    <property type="project" value="InterPro"/>
</dbReference>
<evidence type="ECO:0000256" key="1">
    <source>
        <dbReference type="ARBA" id="ARBA00022553"/>
    </source>
</evidence>
<reference evidence="4 5" key="1">
    <citation type="submission" date="2019-09" db="EMBL/GenBank/DDBJ databases">
        <title>Prosopis cineraria nodule microbiome.</title>
        <authorList>
            <person name="Chaluvadi S.R."/>
            <person name="Ali R."/>
            <person name="Wang X."/>
        </authorList>
    </citation>
    <scope>NUCLEOTIDE SEQUENCE [LARGE SCALE GENOMIC DNA]</scope>
    <source>
        <strain evidence="4 5">BG1</strain>
    </source>
</reference>
<keyword evidence="1 2" id="KW-0597">Phosphoprotein</keyword>
<dbReference type="RefSeq" id="WP_151187769.1">
    <property type="nucleotide sequence ID" value="NZ_CP043626.1"/>
</dbReference>